<dbReference type="EMBL" id="JAFBWN010000007">
    <property type="protein sequence ID" value="MBM2355343.1"/>
    <property type="molecule type" value="Genomic_DNA"/>
</dbReference>
<dbReference type="PANTHER" id="PTHR47506:SF7">
    <property type="entry name" value="TRANSCRIPTIONAL REGULATORY PROTEIN"/>
    <property type="match status" value="1"/>
</dbReference>
<reference evidence="6" key="1">
    <citation type="submission" date="2021-01" db="EMBL/GenBank/DDBJ databases">
        <title>Diatom-associated Roseobacters Show Island Model of Population Structure.</title>
        <authorList>
            <person name="Qu L."/>
            <person name="Feng X."/>
            <person name="Chen Y."/>
            <person name="Li L."/>
            <person name="Wang X."/>
            <person name="Hu Z."/>
            <person name="Wang H."/>
            <person name="Luo H."/>
        </authorList>
    </citation>
    <scope>NUCLEOTIDE SEQUENCE</scope>
    <source>
        <strain evidence="6">SM26-45</strain>
    </source>
</reference>
<dbReference type="SUPFAM" id="SSF48498">
    <property type="entry name" value="Tetracyclin repressor-like, C-terminal domain"/>
    <property type="match status" value="1"/>
</dbReference>
<dbReference type="GO" id="GO:0003677">
    <property type="term" value="F:DNA binding"/>
    <property type="evidence" value="ECO:0007669"/>
    <property type="project" value="UniProtKB-UniRule"/>
</dbReference>
<organism evidence="6 7">
    <name type="scientific">Pseudosulfitobacter pseudonitzschiae</name>
    <dbReference type="NCBI Taxonomy" id="1402135"/>
    <lineage>
        <taxon>Bacteria</taxon>
        <taxon>Pseudomonadati</taxon>
        <taxon>Pseudomonadota</taxon>
        <taxon>Alphaproteobacteria</taxon>
        <taxon>Rhodobacterales</taxon>
        <taxon>Roseobacteraceae</taxon>
        <taxon>Pseudosulfitobacter</taxon>
    </lineage>
</organism>
<evidence type="ECO:0000259" key="5">
    <source>
        <dbReference type="PROSITE" id="PS50977"/>
    </source>
</evidence>
<dbReference type="Gene3D" id="1.10.357.10">
    <property type="entry name" value="Tetracycline Repressor, domain 2"/>
    <property type="match status" value="1"/>
</dbReference>
<gene>
    <name evidence="6" type="ORF">JQX14_12390</name>
</gene>
<evidence type="ECO:0000313" key="6">
    <source>
        <dbReference type="EMBL" id="MBM2355343.1"/>
    </source>
</evidence>
<dbReference type="Proteomes" id="UP000809337">
    <property type="component" value="Unassembled WGS sequence"/>
</dbReference>
<name>A0A9Q2NUG6_9RHOB</name>
<comment type="caution">
    <text evidence="6">The sequence shown here is derived from an EMBL/GenBank/DDBJ whole genome shotgun (WGS) entry which is preliminary data.</text>
</comment>
<feature type="domain" description="HTH tetR-type" evidence="5">
    <location>
        <begin position="3"/>
        <end position="63"/>
    </location>
</feature>
<protein>
    <submittedName>
        <fullName evidence="6">TetR/AcrR family transcriptional regulator</fullName>
    </submittedName>
</protein>
<keyword evidence="1" id="KW-0805">Transcription regulation</keyword>
<dbReference type="InterPro" id="IPR036271">
    <property type="entry name" value="Tet_transcr_reg_TetR-rel_C_sf"/>
</dbReference>
<sequence length="185" mass="19872">MSENTKEKLLAIARTRVQAHGYDGLNFRDLAAKLGIRAPSLYHHFPSKAALGAAVAWRYCDDVQAALDAVSQSHASPRACLPAYPGIFRKALEGDTRICLASFLSAQNDDVPEEIREAIQAFIDINVTWLAGHLSTLVSKDIAMRRADAIYAAVAGAQLTARGSGGLGRYDDLIATFRESGLLGA</sequence>
<dbReference type="PANTHER" id="PTHR47506">
    <property type="entry name" value="TRANSCRIPTIONAL REGULATORY PROTEIN"/>
    <property type="match status" value="1"/>
</dbReference>
<evidence type="ECO:0000256" key="4">
    <source>
        <dbReference type="PROSITE-ProRule" id="PRU00335"/>
    </source>
</evidence>
<keyword evidence="2 4" id="KW-0238">DNA-binding</keyword>
<evidence type="ECO:0000256" key="3">
    <source>
        <dbReference type="ARBA" id="ARBA00023163"/>
    </source>
</evidence>
<dbReference type="RefSeq" id="WP_231034475.1">
    <property type="nucleotide sequence ID" value="NZ_JAJNGX010000007.1"/>
</dbReference>
<evidence type="ECO:0000313" key="7">
    <source>
        <dbReference type="Proteomes" id="UP000809337"/>
    </source>
</evidence>
<keyword evidence="3" id="KW-0804">Transcription</keyword>
<dbReference type="PRINTS" id="PR00455">
    <property type="entry name" value="HTHTETR"/>
</dbReference>
<proteinExistence type="predicted"/>
<dbReference type="Pfam" id="PF00440">
    <property type="entry name" value="TetR_N"/>
    <property type="match status" value="1"/>
</dbReference>
<feature type="DNA-binding region" description="H-T-H motif" evidence="4">
    <location>
        <begin position="26"/>
        <end position="45"/>
    </location>
</feature>
<dbReference type="PROSITE" id="PS50977">
    <property type="entry name" value="HTH_TETR_2"/>
    <property type="match status" value="1"/>
</dbReference>
<accession>A0A9Q2NUG6</accession>
<dbReference type="SUPFAM" id="SSF46689">
    <property type="entry name" value="Homeodomain-like"/>
    <property type="match status" value="1"/>
</dbReference>
<dbReference type="InterPro" id="IPR009057">
    <property type="entry name" value="Homeodomain-like_sf"/>
</dbReference>
<evidence type="ECO:0000256" key="1">
    <source>
        <dbReference type="ARBA" id="ARBA00023015"/>
    </source>
</evidence>
<evidence type="ECO:0000256" key="2">
    <source>
        <dbReference type="ARBA" id="ARBA00023125"/>
    </source>
</evidence>
<dbReference type="InterPro" id="IPR001647">
    <property type="entry name" value="HTH_TetR"/>
</dbReference>
<dbReference type="AlphaFoldDB" id="A0A9Q2NUG6"/>